<gene>
    <name evidence="2" type="ORF">PG996_002272</name>
</gene>
<protein>
    <submittedName>
        <fullName evidence="2">Uncharacterized protein</fullName>
    </submittedName>
</protein>
<dbReference type="Proteomes" id="UP001446871">
    <property type="component" value="Unassembled WGS sequence"/>
</dbReference>
<feature type="region of interest" description="Disordered" evidence="1">
    <location>
        <begin position="869"/>
        <end position="894"/>
    </location>
</feature>
<feature type="region of interest" description="Disordered" evidence="1">
    <location>
        <begin position="528"/>
        <end position="560"/>
    </location>
</feature>
<name>A0ABR1WIZ8_9PEZI</name>
<evidence type="ECO:0000313" key="2">
    <source>
        <dbReference type="EMBL" id="KAK8083491.1"/>
    </source>
</evidence>
<feature type="compositionally biased region" description="Polar residues" evidence="1">
    <location>
        <begin position="542"/>
        <end position="553"/>
    </location>
</feature>
<feature type="region of interest" description="Disordered" evidence="1">
    <location>
        <begin position="409"/>
        <end position="462"/>
    </location>
</feature>
<proteinExistence type="predicted"/>
<feature type="compositionally biased region" description="Polar residues" evidence="1">
    <location>
        <begin position="441"/>
        <end position="458"/>
    </location>
</feature>
<comment type="caution">
    <text evidence="2">The sequence shown here is derived from an EMBL/GenBank/DDBJ whole genome shotgun (WGS) entry which is preliminary data.</text>
</comment>
<evidence type="ECO:0000313" key="3">
    <source>
        <dbReference type="Proteomes" id="UP001446871"/>
    </source>
</evidence>
<evidence type="ECO:0000256" key="1">
    <source>
        <dbReference type="SAM" id="MobiDB-lite"/>
    </source>
</evidence>
<dbReference type="EMBL" id="JAQQWM010000001">
    <property type="protein sequence ID" value="KAK8083491.1"/>
    <property type="molecule type" value="Genomic_DNA"/>
</dbReference>
<sequence length="894" mass="99027">MSVYTDAASVAPNANAHRSMMRYFPDWTEQNLVPPEASSHRGASQYGSMNAVGDSQVYHEFLLSCNWVLRPDGLQEFFSEFGKYSLKSEMTWDATLGCFRVRSPLDEGSKLMVAVRDILDRMVQPEIDHDPESEGYGTLNGQSSQKIQHASEWRAVTLEEDERREYDKYAYPRELMEMGHRDTWHMPSGHVNAGVTLGRILPTNRLLDELQKSSGCTVLVGMDGKSLQIGGVTENAIEVVKKKLDRLLKYYISSLESGAPSRHVLYAGSEVTYLAEMRYIAHLNESLLSTTFLDRTRYSISKPEKTAYSKVFSRGSVVGKALYDYASSDYQSTPLPPISPAFEKSTAAAAFIPFKGYTYLTKTSTWVPDDSSAHNSQPLSGVLADFSNVNPQAAPGVVPWVKKTALENDRDEYLPDPTNNSLHPPQEMKRGGAHGIDPLGTHSSMTASPKTTNASSLQKKAPLRDLLDSPVRAGQVGLGLHPSDDSNADLMSFSPEKGSVPASVSWLLPPLAPGKQIVDGEQKSRRFHATMDQRAPSKRSQNRQAQSSTTQKPDPNPEVIGKVSNKLVKILEPLRMFQGAVSLKAELACHMMAEGPPRRKSPADMETSLDRHSDDRALIFTKIISLSGGDMNYIGDLREPGDASSPMWKPSRKSVIYEFRCLTSTVDKKSRACFIVDVNAEDFSFQLRPDPKDSSQGGVFMHCLGRTFDIQFTVDTAPYLSDTSRAFAQELVDSLTVKINGTGVPELSFINHGDWHAVCELEITQVGDMRHVVETVKGKVNYLIATEGDPRPDLGIFPVFYEACIKSTVAQRAFAENKTLEFAEEVEWTGKDLKAADVFKDLVTSATDLVKQMDAVGYWCDNQQKGMVHGKPPVSTAEARRQAEDESASQYTYW</sequence>
<organism evidence="2 3">
    <name type="scientific">Apiospora saccharicola</name>
    <dbReference type="NCBI Taxonomy" id="335842"/>
    <lineage>
        <taxon>Eukaryota</taxon>
        <taxon>Fungi</taxon>
        <taxon>Dikarya</taxon>
        <taxon>Ascomycota</taxon>
        <taxon>Pezizomycotina</taxon>
        <taxon>Sordariomycetes</taxon>
        <taxon>Xylariomycetidae</taxon>
        <taxon>Amphisphaeriales</taxon>
        <taxon>Apiosporaceae</taxon>
        <taxon>Apiospora</taxon>
    </lineage>
</organism>
<accession>A0ABR1WIZ8</accession>
<keyword evidence="3" id="KW-1185">Reference proteome</keyword>
<reference evidence="2 3" key="1">
    <citation type="submission" date="2023-01" db="EMBL/GenBank/DDBJ databases">
        <title>Analysis of 21 Apiospora genomes using comparative genomics revels a genus with tremendous synthesis potential of carbohydrate active enzymes and secondary metabolites.</title>
        <authorList>
            <person name="Sorensen T."/>
        </authorList>
    </citation>
    <scope>NUCLEOTIDE SEQUENCE [LARGE SCALE GENOMIC DNA]</scope>
    <source>
        <strain evidence="2 3">CBS 83171</strain>
    </source>
</reference>